<dbReference type="AlphaFoldDB" id="A0A3N1HB31"/>
<proteinExistence type="predicted"/>
<name>A0A3N1HB31_9PSEU</name>
<gene>
    <name evidence="1" type="ORF">EDD40_5063</name>
</gene>
<comment type="caution">
    <text evidence="1">The sequence shown here is derived from an EMBL/GenBank/DDBJ whole genome shotgun (WGS) entry which is preliminary data.</text>
</comment>
<organism evidence="1 2">
    <name type="scientific">Saccharothrix texasensis</name>
    <dbReference type="NCBI Taxonomy" id="103734"/>
    <lineage>
        <taxon>Bacteria</taxon>
        <taxon>Bacillati</taxon>
        <taxon>Actinomycetota</taxon>
        <taxon>Actinomycetes</taxon>
        <taxon>Pseudonocardiales</taxon>
        <taxon>Pseudonocardiaceae</taxon>
        <taxon>Saccharothrix</taxon>
    </lineage>
</organism>
<dbReference type="RefSeq" id="WP_123745115.1">
    <property type="nucleotide sequence ID" value="NZ_RJKM01000001.1"/>
</dbReference>
<protein>
    <submittedName>
        <fullName evidence="1">Uncharacterized protein</fullName>
    </submittedName>
</protein>
<accession>A0A3N1HB31</accession>
<dbReference type="EMBL" id="RJKM01000001">
    <property type="protein sequence ID" value="ROP39666.1"/>
    <property type="molecule type" value="Genomic_DNA"/>
</dbReference>
<dbReference type="Proteomes" id="UP000268727">
    <property type="component" value="Unassembled WGS sequence"/>
</dbReference>
<dbReference type="OrthoDB" id="3688603at2"/>
<sequence>MIGLKHASTDRELLDALAQLVDDLDPMPVSLAARACSALGERTDALTLAPSFDSVRVEPLGTARRMAFAGLDLRLSPAAGGLDVTGTAAVGALVVARWPGGQVTAEVDAAGRFHVGRLPFGPVRFVLRGVDASGREHATPWFVA</sequence>
<evidence type="ECO:0000313" key="1">
    <source>
        <dbReference type="EMBL" id="ROP39666.1"/>
    </source>
</evidence>
<evidence type="ECO:0000313" key="2">
    <source>
        <dbReference type="Proteomes" id="UP000268727"/>
    </source>
</evidence>
<keyword evidence="2" id="KW-1185">Reference proteome</keyword>
<reference evidence="1 2" key="1">
    <citation type="submission" date="2018-11" db="EMBL/GenBank/DDBJ databases">
        <title>Sequencing the genomes of 1000 actinobacteria strains.</title>
        <authorList>
            <person name="Klenk H.-P."/>
        </authorList>
    </citation>
    <scope>NUCLEOTIDE SEQUENCE [LARGE SCALE GENOMIC DNA]</scope>
    <source>
        <strain evidence="1 2">DSM 44231</strain>
    </source>
</reference>